<keyword evidence="2" id="KW-0808">Transferase</keyword>
<dbReference type="Pfam" id="PF13302">
    <property type="entry name" value="Acetyltransf_3"/>
    <property type="match status" value="1"/>
</dbReference>
<dbReference type="Proteomes" id="UP001597214">
    <property type="component" value="Unassembled WGS sequence"/>
</dbReference>
<dbReference type="SUPFAM" id="SSF55729">
    <property type="entry name" value="Acyl-CoA N-acyltransferases (Nat)"/>
    <property type="match status" value="1"/>
</dbReference>
<keyword evidence="2" id="KW-0012">Acyltransferase</keyword>
<evidence type="ECO:0000313" key="2">
    <source>
        <dbReference type="EMBL" id="MFD1737816.1"/>
    </source>
</evidence>
<dbReference type="EMBL" id="JBHUEM010000024">
    <property type="protein sequence ID" value="MFD1737816.1"/>
    <property type="molecule type" value="Genomic_DNA"/>
</dbReference>
<dbReference type="GO" id="GO:0016746">
    <property type="term" value="F:acyltransferase activity"/>
    <property type="evidence" value="ECO:0007669"/>
    <property type="project" value="UniProtKB-KW"/>
</dbReference>
<proteinExistence type="predicted"/>
<evidence type="ECO:0000313" key="3">
    <source>
        <dbReference type="Proteomes" id="UP001597214"/>
    </source>
</evidence>
<gene>
    <name evidence="2" type="ORF">ACFSCX_14865</name>
</gene>
<protein>
    <submittedName>
        <fullName evidence="2">GNAT family N-acetyltransferase</fullName>
        <ecNumber evidence="2">2.3.-.-</ecNumber>
    </submittedName>
</protein>
<dbReference type="InterPro" id="IPR000182">
    <property type="entry name" value="GNAT_dom"/>
</dbReference>
<dbReference type="EC" id="2.3.-.-" evidence="2"/>
<feature type="domain" description="N-acetyltransferase" evidence="1">
    <location>
        <begin position="8"/>
        <end position="163"/>
    </location>
</feature>
<comment type="caution">
    <text evidence="2">The sequence shown here is derived from an EMBL/GenBank/DDBJ whole genome shotgun (WGS) entry which is preliminary data.</text>
</comment>
<organism evidence="2 3">
    <name type="scientific">Bacillus salitolerans</name>
    <dbReference type="NCBI Taxonomy" id="1437434"/>
    <lineage>
        <taxon>Bacteria</taxon>
        <taxon>Bacillati</taxon>
        <taxon>Bacillota</taxon>
        <taxon>Bacilli</taxon>
        <taxon>Bacillales</taxon>
        <taxon>Bacillaceae</taxon>
        <taxon>Bacillus</taxon>
    </lineage>
</organism>
<dbReference type="RefSeq" id="WP_377929036.1">
    <property type="nucleotide sequence ID" value="NZ_JBHUEM010000024.1"/>
</dbReference>
<name>A0ABW4LTM7_9BACI</name>
<reference evidence="3" key="1">
    <citation type="journal article" date="2019" name="Int. J. Syst. Evol. Microbiol.">
        <title>The Global Catalogue of Microorganisms (GCM) 10K type strain sequencing project: providing services to taxonomists for standard genome sequencing and annotation.</title>
        <authorList>
            <consortium name="The Broad Institute Genomics Platform"/>
            <consortium name="The Broad Institute Genome Sequencing Center for Infectious Disease"/>
            <person name="Wu L."/>
            <person name="Ma J."/>
        </authorList>
    </citation>
    <scope>NUCLEOTIDE SEQUENCE [LARGE SCALE GENOMIC DNA]</scope>
    <source>
        <strain evidence="3">CCUG 49339</strain>
    </source>
</reference>
<dbReference type="PROSITE" id="PS51186">
    <property type="entry name" value="GNAT"/>
    <property type="match status" value="1"/>
</dbReference>
<dbReference type="Gene3D" id="3.40.630.30">
    <property type="match status" value="1"/>
</dbReference>
<sequence>MNLETERILLRPLQAEDSNRIDELAGEYDVAKTTLTIPHPYPKGSAKDFIEKVNEAGDLVIFAIVLKDSNSLIGIINIKITESHKRGELGYWVGKPYWSHGYGTEAAKAMLALGFETIELNKIYAQAFSTNPGSWRIMEKIGLKHEGVLRQHVARFGEYHDLSQYGLLRDEYFATK</sequence>
<keyword evidence="3" id="KW-1185">Reference proteome</keyword>
<evidence type="ECO:0000259" key="1">
    <source>
        <dbReference type="PROSITE" id="PS51186"/>
    </source>
</evidence>
<dbReference type="InterPro" id="IPR016181">
    <property type="entry name" value="Acyl_CoA_acyltransferase"/>
</dbReference>
<dbReference type="InterPro" id="IPR051531">
    <property type="entry name" value="N-acetyltransferase"/>
</dbReference>
<accession>A0ABW4LTM7</accession>
<dbReference type="PANTHER" id="PTHR43792">
    <property type="entry name" value="GNAT FAMILY, PUTATIVE (AFU_ORTHOLOGUE AFUA_3G00765)-RELATED-RELATED"/>
    <property type="match status" value="1"/>
</dbReference>